<feature type="domain" description="Alpha-2-macroglobulin bait region" evidence="3">
    <location>
        <begin position="988"/>
        <end position="1130"/>
    </location>
</feature>
<feature type="chain" id="PRO_5037380437" description="Alpha-2-macroglobulin family N-terminal region" evidence="2">
    <location>
        <begin position="24"/>
        <end position="1874"/>
    </location>
</feature>
<keyword evidence="6" id="KW-1185">Reference proteome</keyword>
<dbReference type="RefSeq" id="WP_193911737.1">
    <property type="nucleotide sequence ID" value="NZ_PRDL01000001.1"/>
</dbReference>
<reference evidence="5" key="1">
    <citation type="submission" date="2018-07" db="EMBL/GenBank/DDBJ databases">
        <title>Genome assembly of strain Ka43.</title>
        <authorList>
            <person name="Kukolya J."/>
            <person name="Nagy I."/>
            <person name="Horvath B."/>
            <person name="Toth A."/>
        </authorList>
    </citation>
    <scope>NUCLEOTIDE SEQUENCE</scope>
    <source>
        <strain evidence="5">KB43</strain>
    </source>
</reference>
<dbReference type="PANTHER" id="PTHR40094:SF1">
    <property type="entry name" value="UBIQUITIN DOMAIN-CONTAINING PROTEIN"/>
    <property type="match status" value="1"/>
</dbReference>
<accession>A0A928YX14</accession>
<dbReference type="PROSITE" id="PS51257">
    <property type="entry name" value="PROKAR_LIPOPROTEIN"/>
    <property type="match status" value="1"/>
</dbReference>
<dbReference type="CDD" id="cd02891">
    <property type="entry name" value="A2M_like"/>
    <property type="match status" value="1"/>
</dbReference>
<evidence type="ECO:0008006" key="7">
    <source>
        <dbReference type="Google" id="ProtNLM"/>
    </source>
</evidence>
<dbReference type="SMART" id="SM01419">
    <property type="entry name" value="Thiol-ester_cl"/>
    <property type="match status" value="1"/>
</dbReference>
<dbReference type="InterPro" id="IPR011626">
    <property type="entry name" value="Alpha-macroglobulin_TED"/>
</dbReference>
<dbReference type="SMART" id="SM01360">
    <property type="entry name" value="A2M"/>
    <property type="match status" value="1"/>
</dbReference>
<dbReference type="InterPro" id="IPR021868">
    <property type="entry name" value="Alpha_2_Macroglob_MG3"/>
</dbReference>
<evidence type="ECO:0000259" key="3">
    <source>
        <dbReference type="SMART" id="SM01359"/>
    </source>
</evidence>
<evidence type="ECO:0000313" key="5">
    <source>
        <dbReference type="EMBL" id="MBE8718843.1"/>
    </source>
</evidence>
<dbReference type="Proteomes" id="UP000652567">
    <property type="component" value="Unassembled WGS sequence"/>
</dbReference>
<dbReference type="InterPro" id="IPR011625">
    <property type="entry name" value="A2M_N_BRD"/>
</dbReference>
<feature type="domain" description="Alpha-2-macroglobulin" evidence="4">
    <location>
        <begin position="1195"/>
        <end position="1286"/>
    </location>
</feature>
<dbReference type="Gene3D" id="2.60.40.3710">
    <property type="match status" value="1"/>
</dbReference>
<dbReference type="EMBL" id="PRDL01000001">
    <property type="protein sequence ID" value="MBE8718843.1"/>
    <property type="molecule type" value="Genomic_DNA"/>
</dbReference>
<dbReference type="InterPro" id="IPR002890">
    <property type="entry name" value="MG2"/>
</dbReference>
<dbReference type="InterPro" id="IPR008930">
    <property type="entry name" value="Terpenoid_cyclase/PrenylTrfase"/>
</dbReference>
<dbReference type="InterPro" id="IPR051802">
    <property type="entry name" value="YfhM-like"/>
</dbReference>
<dbReference type="Gene3D" id="1.50.10.20">
    <property type="match status" value="1"/>
</dbReference>
<dbReference type="InterPro" id="IPR041462">
    <property type="entry name" value="Bact_A2M_MG6"/>
</dbReference>
<protein>
    <recommendedName>
        <fullName evidence="7">Alpha-2-macroglobulin family N-terminal region</fullName>
    </recommendedName>
</protein>
<dbReference type="Pfam" id="PF07703">
    <property type="entry name" value="A2M_BRD"/>
    <property type="match status" value="1"/>
</dbReference>
<evidence type="ECO:0000313" key="6">
    <source>
        <dbReference type="Proteomes" id="UP000652567"/>
    </source>
</evidence>
<keyword evidence="2" id="KW-0732">Signal</keyword>
<dbReference type="InterPro" id="IPR041203">
    <property type="entry name" value="Bact_A2M_MG5"/>
</dbReference>
<dbReference type="Pfam" id="PF01835">
    <property type="entry name" value="MG2"/>
    <property type="match status" value="1"/>
</dbReference>
<comment type="similarity">
    <text evidence="1">Belongs to the protease inhibitor I39 (alpha-2-macroglobulin) family. Bacterial alpha-2-macroglobulin subfamily.</text>
</comment>
<dbReference type="SMART" id="SM01359">
    <property type="entry name" value="A2M_N_2"/>
    <property type="match status" value="1"/>
</dbReference>
<dbReference type="Pfam" id="PF17972">
    <property type="entry name" value="bMG5"/>
    <property type="match status" value="1"/>
</dbReference>
<proteinExistence type="inferred from homology"/>
<evidence type="ECO:0000259" key="4">
    <source>
        <dbReference type="SMART" id="SM01360"/>
    </source>
</evidence>
<dbReference type="PANTHER" id="PTHR40094">
    <property type="entry name" value="ALPHA-2-MACROGLOBULIN HOMOLOG"/>
    <property type="match status" value="1"/>
</dbReference>
<sequence>MERFRRTPFFFFCLMVLLTLLSACEPGDKADAVGEAETVATDATGWEAHLETWPRHWVPATEPLTVRFRHPVVNADQLNKPLRSLVELQPAVAVTAVFVADNELRITPKDRFPADTPVTVRLLPKDLLLVEQNLPPFVFEVQSIQQDFDLRVDALSVQPDKANAMVLNGEVSLMDVADIAVVRQVLQVKVNGELATPVWTRGDSDRHYRFTLPDIVRGEGAGKLVLEWDGKALGTDAKGQRELTIPAQSAFEITGVRVVRSPETYVEVNFSAPLNARQNRSGLVSLDRKELPARVDGSALRIYPPELSSEPVELFVASGIQASNGKSLANDYRQSLVLDVVKPMVKFIGRSASILPPAKQLSVPFEAAGVDSVQITAFRIFDNNVGQYLQRNRLHANYADTTSGRYLWRKTWPLPEVPGASKQRYHLDLTELMAEYPDGLVRLELSIDRSNSTFECDGDRPREPVKELAANYEGGDYYETNNYPAWYNQYYQSSGYYNYSERNNPCHDAYYFYGESAQDSRTFLVSDIGLLAKRGVDDQLLVVTTGLTDGKPLSGADIEVFNFQQQRIGEGKTDQHGMVDITTDGTPFMVQAKHGKSRSYLRVPRNEALPVNQFDVSGEHTQGGLKGFIYGERDVWRPGDDIHLTFILQDREQRVPDNHPVTLDLFDPRGTKVASRTSVQATGDFHTFTLSTAEDAPTGNWRAVVHVGSRYFDKILKVETITPNRLKVEITPQTTPLQTDQAVSIDLEAQWLHGASAAGLKADAELKLFTRPTKFAGFDQFVFDDPARIFMGTTEKVFEGTLNNQGEAQFAVQPTLENPPPGALTALFNVRVFEESGNFSTIMRVFELQPYDHWAGVYIAAGEGYLNAIDRDSDHPVTLLALDRDGKPAANRDLEINVYSIGWRWWWDDSGEDLASYVGGQHHTPVAKATVKSGNDGRATWTLTKDTYDWGRHLVRVCDTASNHCSGTVVYLGWSSAANTNPESATQLMLTTDRENYQVGDVARVQLPETAQGRILLSLENGSGIIERRWLDLGKSQRVVELPVTAAMAPNVYVHMTLLLPHQQRETDAPMRLYGIVPLVVEDPATRLQPQLTLPQEVRPETAFTIQVKEEQQRPMTYSLAIVDEGLLGITGFKVPDAHAHFYRREALGVNTWDLFDQVVGAYGAALERVLAIGGSDADQEAERQRRERRFPPIVQFVGVFQLAAGETASHDITLPPYMGAVRVMVVAGDHGKTQAYGKVEQTVTVTQPLVLLATLPRVVGPGEEVMLPVNVFVTDAALGEVDITVETNEIFTVLDAQTRLVFDKPGDAIAGVRLKVNDTIGKGRVKITARRGNESASQEIFIDSRAANAPSVVWRSHTIAAGESWTSDLQAHGLTGTNEASLEVSSLPPMNLDRRLDYLLNYPHGCLEQVTSAVFPQLYLDKLIDLNPDQKAEISQHIDVAVRRLRTLQQANGSFSYWPGNGYVNDWASSYAGHFLVEAKRAGYGVPPQLLENWTRYQRELARSNNTHRAGYERDVAAYRLYTLALADSAELPAMNRLRENLLADNALSPRANWLLALAYQHVGLPDVANELLNTTAGRRAPDGSTAQEPDYTYGSALRDRSLLLLANLASNDEERIWQLAEQVASELGSDRWLSTQSTAWSLVAMSRFAESRDVKQGMNFALRQAGSDQWQEQQSTRHVFRQALDNTGVTIRNDSQGPLRVLVSNRGTPPPMQEDELQQGLSMRVHFMTLDNKPLDVQKLAQGTDFVAEVDITGDFDSLGVSRLEDIALTMIMPGGWQIRNERMEDDRLPAGFDYVDIRDDRVLGYFSLWQNHSWSWRYKDRTQNTVTLRVVLNASFAGKYYLPGWQVSAMYDERIQARGKGYWVEVTTDSN</sequence>
<dbReference type="Pfam" id="PF00207">
    <property type="entry name" value="A2M"/>
    <property type="match status" value="1"/>
</dbReference>
<gene>
    <name evidence="5" type="ORF">C4F51_16845</name>
</gene>
<dbReference type="SUPFAM" id="SSF48239">
    <property type="entry name" value="Terpenoid cyclases/Protein prenyltransferases"/>
    <property type="match status" value="1"/>
</dbReference>
<dbReference type="InterPro" id="IPR047565">
    <property type="entry name" value="Alpha-macroglob_thiol-ester_cl"/>
</dbReference>
<dbReference type="InterPro" id="IPR001599">
    <property type="entry name" value="Macroglobln_a2"/>
</dbReference>
<evidence type="ECO:0000256" key="1">
    <source>
        <dbReference type="ARBA" id="ARBA00010556"/>
    </source>
</evidence>
<feature type="signal peptide" evidence="2">
    <location>
        <begin position="1"/>
        <end position="23"/>
    </location>
</feature>
<dbReference type="GO" id="GO:0004866">
    <property type="term" value="F:endopeptidase inhibitor activity"/>
    <property type="evidence" value="ECO:0007669"/>
    <property type="project" value="InterPro"/>
</dbReference>
<name>A0A928YX14_9GAMM</name>
<dbReference type="Pfam" id="PF11974">
    <property type="entry name" value="bMG3"/>
    <property type="match status" value="1"/>
</dbReference>
<dbReference type="Pfam" id="PF17962">
    <property type="entry name" value="bMG6"/>
    <property type="match status" value="1"/>
</dbReference>
<dbReference type="GO" id="GO:0005615">
    <property type="term" value="C:extracellular space"/>
    <property type="evidence" value="ECO:0007669"/>
    <property type="project" value="InterPro"/>
</dbReference>
<dbReference type="Gene3D" id="2.60.40.1930">
    <property type="match status" value="1"/>
</dbReference>
<organism evidence="5 6">
    <name type="scientific">Cellvibrio polysaccharolyticus</name>
    <dbReference type="NCBI Taxonomy" id="2082724"/>
    <lineage>
        <taxon>Bacteria</taxon>
        <taxon>Pseudomonadati</taxon>
        <taxon>Pseudomonadota</taxon>
        <taxon>Gammaproteobacteria</taxon>
        <taxon>Cellvibrionales</taxon>
        <taxon>Cellvibrionaceae</taxon>
        <taxon>Cellvibrio</taxon>
    </lineage>
</organism>
<comment type="caution">
    <text evidence="5">The sequence shown here is derived from an EMBL/GenBank/DDBJ whole genome shotgun (WGS) entry which is preliminary data.</text>
</comment>
<evidence type="ECO:0000256" key="2">
    <source>
        <dbReference type="SAM" id="SignalP"/>
    </source>
</evidence>
<dbReference type="Pfam" id="PF07678">
    <property type="entry name" value="TED_complement"/>
    <property type="match status" value="1"/>
</dbReference>